<evidence type="ECO:0000256" key="2">
    <source>
        <dbReference type="SAM" id="SignalP"/>
    </source>
</evidence>
<name>A0ABS1IXM8_9FIRM</name>
<organism evidence="3 4">
    <name type="scientific">Catonella massiliensis</name>
    <dbReference type="NCBI Taxonomy" id="2799636"/>
    <lineage>
        <taxon>Bacteria</taxon>
        <taxon>Bacillati</taxon>
        <taxon>Bacillota</taxon>
        <taxon>Clostridia</taxon>
        <taxon>Lachnospirales</taxon>
        <taxon>Lachnospiraceae</taxon>
        <taxon>Catonella</taxon>
    </lineage>
</organism>
<keyword evidence="4" id="KW-1185">Reference proteome</keyword>
<gene>
    <name evidence="3" type="ORF">JJN12_02475</name>
</gene>
<evidence type="ECO:0000256" key="1">
    <source>
        <dbReference type="SAM" id="MobiDB-lite"/>
    </source>
</evidence>
<accession>A0ABS1IXM8</accession>
<dbReference type="RefSeq" id="WP_208428213.1">
    <property type="nucleotide sequence ID" value="NZ_JAEPRJ010000001.1"/>
</dbReference>
<proteinExistence type="predicted"/>
<dbReference type="Gene3D" id="3.40.190.10">
    <property type="entry name" value="Periplasmic binding protein-like II"/>
    <property type="match status" value="1"/>
</dbReference>
<comment type="caution">
    <text evidence="3">The sequence shown here is derived from an EMBL/GenBank/DDBJ whole genome shotgun (WGS) entry which is preliminary data.</text>
</comment>
<feature type="signal peptide" evidence="2">
    <location>
        <begin position="1"/>
        <end position="21"/>
    </location>
</feature>
<protein>
    <recommendedName>
        <fullName evidence="5">Extracellular solute-binding protein</fullName>
    </recommendedName>
</protein>
<evidence type="ECO:0000313" key="3">
    <source>
        <dbReference type="EMBL" id="MBK5896653.1"/>
    </source>
</evidence>
<reference evidence="3 4" key="1">
    <citation type="submission" date="2021-01" db="EMBL/GenBank/DDBJ databases">
        <title>Isolation and description of Catonella massiliensis sp. nov., a novel Catonella species, isolated from a stable periodontitis subject.</title>
        <authorList>
            <person name="Antezack A."/>
            <person name="Boxberger M."/>
            <person name="La Scola B."/>
            <person name="Monnet-Corti V."/>
        </authorList>
    </citation>
    <scope>NUCLEOTIDE SEQUENCE [LARGE SCALE GENOMIC DNA]</scope>
    <source>
        <strain evidence="3 4">Marseille-Q4567</strain>
    </source>
</reference>
<feature type="chain" id="PRO_5046030683" description="Extracellular solute-binding protein" evidence="2">
    <location>
        <begin position="22"/>
        <end position="598"/>
    </location>
</feature>
<dbReference type="Proteomes" id="UP000604730">
    <property type="component" value="Unassembled WGS sequence"/>
</dbReference>
<dbReference type="SUPFAM" id="SSF53850">
    <property type="entry name" value="Periplasmic binding protein-like II"/>
    <property type="match status" value="1"/>
</dbReference>
<evidence type="ECO:0008006" key="5">
    <source>
        <dbReference type="Google" id="ProtNLM"/>
    </source>
</evidence>
<keyword evidence="2" id="KW-0732">Signal</keyword>
<dbReference type="PROSITE" id="PS51257">
    <property type="entry name" value="PROKAR_LIPOPROTEIN"/>
    <property type="match status" value="1"/>
</dbReference>
<sequence length="598" mass="65719">MKGKKVLSLLCAVTMATTLLAGCGGTKTDSKGSAAGSASGAGTSSAKASSTASKAAADTSKHVDITIGGLNLKDTDEANWPTETVEELEKKFNCSIKFKGYQKDSLNLDLSGENTTDIVQINEDNIDGVLRGKHAVNLEDYKAIAPNIFADAFTFRNNVMKNFKSDDSKGQYFVTPHVTTDNVEETFGAILPFGYAVRWDLYKEIGAPKITNDDEYIAALKKMKEKYPKTESGDETYAYSIYNDAKLHAYFHKGCLSEGYVNLEGGLYVQNVKTNELVSDIYDVDEGGKVTPFWAGVKFYNKLYREGLLDPDAFITKGEDIREKYSKGQYLGGQNNWYFGDYNSNERKKDPNTLKEFVLLPSYMGWANEPNKAGWSGKYYFVSSHSPNIERAVMVLDYLQSPEASRDTNSGVESRWEVKDGKAVLKDDTKTIKSDGARAEELTKSGIGESNMYSSVGYADNAVLADGGMVNLFLANDILADTLTAAEKDMCKTLKITLPSDLLKNGIAEGKNIDMRDTKSAIRMVIQAATKDINRIDGNVEEITIKALPSLVQAKTDAEFDAAKAKLMADLKAANVEKSVSWWKENWNTAVSNLDSMK</sequence>
<dbReference type="EMBL" id="JAEPRJ010000001">
    <property type="protein sequence ID" value="MBK5896653.1"/>
    <property type="molecule type" value="Genomic_DNA"/>
</dbReference>
<feature type="region of interest" description="Disordered" evidence="1">
    <location>
        <begin position="31"/>
        <end position="53"/>
    </location>
</feature>
<evidence type="ECO:0000313" key="4">
    <source>
        <dbReference type="Proteomes" id="UP000604730"/>
    </source>
</evidence>